<dbReference type="PANTHER" id="PTHR11102:SF160">
    <property type="entry name" value="ERAD-ASSOCIATED E3 UBIQUITIN-PROTEIN LIGASE COMPONENT HRD3"/>
    <property type="match status" value="1"/>
</dbReference>
<sequence length="319" mass="33704">MRISETILAGFLFTLGCQSVAWAQEASGQSRGLLPPRPIPGIALPEPEDGAVGEPAPLAGGRAIAAPPSGPAAHTALPLAPFTSARDALKAWMRDSSAGDQVGAVRALEFAASRGHLAAQFKLGRVYASGDGVPVNDLKAFEYFSKIADENADQIPGTSDARIVASAFVALGGYFLDGIKGTYVKPNADRAFDMFHYAASYFGDPDGQYNLGRLYMNGTGAQRDPRQAARWMKLAAEKGHAPARAVFGDLLLRGGDGVPRHPILGLMWLALAREGADETREGWIVERYDAAFAAASAADRTAALALVERQQVAGRGARR</sequence>
<evidence type="ECO:0000256" key="1">
    <source>
        <dbReference type="SAM" id="MobiDB-lite"/>
    </source>
</evidence>
<keyword evidence="3" id="KW-1185">Reference proteome</keyword>
<organism evidence="2 3">
    <name type="scientific">Bosea rubneri</name>
    <dbReference type="NCBI Taxonomy" id="3075434"/>
    <lineage>
        <taxon>Bacteria</taxon>
        <taxon>Pseudomonadati</taxon>
        <taxon>Pseudomonadota</taxon>
        <taxon>Alphaproteobacteria</taxon>
        <taxon>Hyphomicrobiales</taxon>
        <taxon>Boseaceae</taxon>
        <taxon>Bosea</taxon>
    </lineage>
</organism>
<accession>A0ABU3SC01</accession>
<evidence type="ECO:0000313" key="2">
    <source>
        <dbReference type="EMBL" id="MDU0342323.1"/>
    </source>
</evidence>
<name>A0ABU3SC01_9HYPH</name>
<protein>
    <submittedName>
        <fullName evidence="2">Tetratricopeptide repeat protein</fullName>
    </submittedName>
</protein>
<evidence type="ECO:0000313" key="3">
    <source>
        <dbReference type="Proteomes" id="UP001254257"/>
    </source>
</evidence>
<dbReference type="Gene3D" id="1.25.40.10">
    <property type="entry name" value="Tetratricopeptide repeat domain"/>
    <property type="match status" value="2"/>
</dbReference>
<dbReference type="InterPro" id="IPR011990">
    <property type="entry name" value="TPR-like_helical_dom_sf"/>
</dbReference>
<dbReference type="PROSITE" id="PS51257">
    <property type="entry name" value="PROKAR_LIPOPROTEIN"/>
    <property type="match status" value="1"/>
</dbReference>
<reference evidence="2 3" key="1">
    <citation type="submission" date="2023-09" db="EMBL/GenBank/DDBJ databases">
        <title>Whole genome shotgun sequencing (WGS) of Bosea sp. ZW T0_25, isolated from stored onions (Allium cepa).</title>
        <authorList>
            <person name="Stoll D.A."/>
            <person name="Huch M."/>
        </authorList>
    </citation>
    <scope>NUCLEOTIDE SEQUENCE [LARGE SCALE GENOMIC DNA]</scope>
    <source>
        <strain evidence="2 3">ZW T0_25</strain>
    </source>
</reference>
<dbReference type="Pfam" id="PF08238">
    <property type="entry name" value="Sel1"/>
    <property type="match status" value="4"/>
</dbReference>
<dbReference type="InterPro" id="IPR006597">
    <property type="entry name" value="Sel1-like"/>
</dbReference>
<proteinExistence type="predicted"/>
<dbReference type="PANTHER" id="PTHR11102">
    <property type="entry name" value="SEL-1-LIKE PROTEIN"/>
    <property type="match status" value="1"/>
</dbReference>
<dbReference type="Proteomes" id="UP001254257">
    <property type="component" value="Unassembled WGS sequence"/>
</dbReference>
<dbReference type="InterPro" id="IPR050767">
    <property type="entry name" value="Sel1_AlgK"/>
</dbReference>
<dbReference type="RefSeq" id="WP_316020106.1">
    <property type="nucleotide sequence ID" value="NZ_JAWDID010000038.1"/>
</dbReference>
<dbReference type="SUPFAM" id="SSF81901">
    <property type="entry name" value="HCP-like"/>
    <property type="match status" value="1"/>
</dbReference>
<dbReference type="SMART" id="SM00671">
    <property type="entry name" value="SEL1"/>
    <property type="match status" value="4"/>
</dbReference>
<dbReference type="EMBL" id="JAWDID010000038">
    <property type="protein sequence ID" value="MDU0342323.1"/>
    <property type="molecule type" value="Genomic_DNA"/>
</dbReference>
<comment type="caution">
    <text evidence="2">The sequence shown here is derived from an EMBL/GenBank/DDBJ whole genome shotgun (WGS) entry which is preliminary data.</text>
</comment>
<gene>
    <name evidence="2" type="ORF">RKE40_20685</name>
</gene>
<feature type="region of interest" description="Disordered" evidence="1">
    <location>
        <begin position="28"/>
        <end position="48"/>
    </location>
</feature>